<dbReference type="EMBL" id="BKCJ011773835">
    <property type="protein sequence ID" value="GFD51746.1"/>
    <property type="molecule type" value="Genomic_DNA"/>
</dbReference>
<accession>A0A699X1H0</accession>
<reference evidence="2" key="1">
    <citation type="journal article" date="2019" name="Sci. Rep.">
        <title>Draft genome of Tanacetum cinerariifolium, the natural source of mosquito coil.</title>
        <authorList>
            <person name="Yamashiro T."/>
            <person name="Shiraishi A."/>
            <person name="Satake H."/>
            <person name="Nakayama K."/>
        </authorList>
    </citation>
    <scope>NUCLEOTIDE SEQUENCE</scope>
</reference>
<gene>
    <name evidence="2" type="ORF">Tci_923715</name>
</gene>
<feature type="compositionally biased region" description="Basic and acidic residues" evidence="1">
    <location>
        <begin position="43"/>
        <end position="52"/>
    </location>
</feature>
<protein>
    <submittedName>
        <fullName evidence="2">Uncharacterized protein</fullName>
    </submittedName>
</protein>
<feature type="region of interest" description="Disordered" evidence="1">
    <location>
        <begin position="66"/>
        <end position="91"/>
    </location>
</feature>
<comment type="caution">
    <text evidence="2">The sequence shown here is derived from an EMBL/GenBank/DDBJ whole genome shotgun (WGS) entry which is preliminary data.</text>
</comment>
<proteinExistence type="predicted"/>
<organism evidence="2">
    <name type="scientific">Tanacetum cinerariifolium</name>
    <name type="common">Dalmatian daisy</name>
    <name type="synonym">Chrysanthemum cinerariifolium</name>
    <dbReference type="NCBI Taxonomy" id="118510"/>
    <lineage>
        <taxon>Eukaryota</taxon>
        <taxon>Viridiplantae</taxon>
        <taxon>Streptophyta</taxon>
        <taxon>Embryophyta</taxon>
        <taxon>Tracheophyta</taxon>
        <taxon>Spermatophyta</taxon>
        <taxon>Magnoliopsida</taxon>
        <taxon>eudicotyledons</taxon>
        <taxon>Gunneridae</taxon>
        <taxon>Pentapetalae</taxon>
        <taxon>asterids</taxon>
        <taxon>campanulids</taxon>
        <taxon>Asterales</taxon>
        <taxon>Asteraceae</taxon>
        <taxon>Asteroideae</taxon>
        <taxon>Anthemideae</taxon>
        <taxon>Anthemidinae</taxon>
        <taxon>Tanacetum</taxon>
    </lineage>
</organism>
<dbReference type="AlphaFoldDB" id="A0A699X1H0"/>
<feature type="non-terminal residue" evidence="2">
    <location>
        <position position="110"/>
    </location>
</feature>
<feature type="non-terminal residue" evidence="2">
    <location>
        <position position="1"/>
    </location>
</feature>
<name>A0A699X1H0_TANCI</name>
<feature type="region of interest" description="Disordered" evidence="1">
    <location>
        <begin position="33"/>
        <end position="53"/>
    </location>
</feature>
<evidence type="ECO:0000313" key="2">
    <source>
        <dbReference type="EMBL" id="GFD51746.1"/>
    </source>
</evidence>
<evidence type="ECO:0000256" key="1">
    <source>
        <dbReference type="SAM" id="MobiDB-lite"/>
    </source>
</evidence>
<sequence length="110" mass="11823">YDDARPSCRPAHRPPTILGCHFGLYYYGQPGPFARGAHAGPKGRADGERGERSAGAALRLLRLSAQPKRHQHPDAAARRAQGAGYSGCAGKGSVAHYQHRAEIRARQAEP</sequence>